<protein>
    <recommendedName>
        <fullName evidence="1">Tc3 transposase DNA binding domain-containing protein</fullName>
    </recommendedName>
</protein>
<dbReference type="InterPro" id="IPR025898">
    <property type="entry name" value="Tc3_transposase_DNA-bd_dom"/>
</dbReference>
<keyword evidence="3" id="KW-1185">Reference proteome</keyword>
<dbReference type="Pfam" id="PF11427">
    <property type="entry name" value="HTH_Tnp_Tc3_1"/>
    <property type="match status" value="1"/>
</dbReference>
<dbReference type="Gene3D" id="3.30.420.10">
    <property type="entry name" value="Ribonuclease H-like superfamily/Ribonuclease H"/>
    <property type="match status" value="1"/>
</dbReference>
<dbReference type="Proteomes" id="UP001146120">
    <property type="component" value="Unassembled WGS sequence"/>
</dbReference>
<sequence>MARGPAQSDVEKGKIIALHSCRALLRTIGGRIGRSASCVQAFLRNPDGKKCSKKLGRPKKLTSRDVRHVFNLACTSGMSAKETKNTLGLNCSRWTVCRALGSTNNANIVKTWLQDANITKNEWPSKSPDLSPIENLWGDLVLSVYANERQFDTASYGYRSVLSKNAHPLSSGSERQILRLVNRAIQDIKRNKSMNENSGRKGWRSVKTRLTEDFCGDLNHAIALP</sequence>
<organism evidence="2 3">
    <name type="scientific">Lagenidium giganteum</name>
    <dbReference type="NCBI Taxonomy" id="4803"/>
    <lineage>
        <taxon>Eukaryota</taxon>
        <taxon>Sar</taxon>
        <taxon>Stramenopiles</taxon>
        <taxon>Oomycota</taxon>
        <taxon>Peronosporomycetes</taxon>
        <taxon>Pythiales</taxon>
        <taxon>Pythiaceae</taxon>
    </lineage>
</organism>
<name>A0AAV2YM42_9STRA</name>
<evidence type="ECO:0000313" key="2">
    <source>
        <dbReference type="EMBL" id="DAZ94893.1"/>
    </source>
</evidence>
<reference evidence="2" key="1">
    <citation type="submission" date="2022-11" db="EMBL/GenBank/DDBJ databases">
        <authorList>
            <person name="Morgan W.R."/>
            <person name="Tartar A."/>
        </authorList>
    </citation>
    <scope>NUCLEOTIDE SEQUENCE</scope>
    <source>
        <strain evidence="2">ARSEF 373</strain>
    </source>
</reference>
<dbReference type="Gene3D" id="1.10.10.60">
    <property type="entry name" value="Homeodomain-like"/>
    <property type="match status" value="1"/>
</dbReference>
<proteinExistence type="predicted"/>
<comment type="caution">
    <text evidence="2">The sequence shown here is derived from an EMBL/GenBank/DDBJ whole genome shotgun (WGS) entry which is preliminary data.</text>
</comment>
<accession>A0AAV2YM42</accession>
<dbReference type="AlphaFoldDB" id="A0AAV2YM42"/>
<gene>
    <name evidence="2" type="ORF">N0F65_008037</name>
</gene>
<reference evidence="2" key="2">
    <citation type="journal article" date="2023" name="Microbiol Resour">
        <title>Decontamination and Annotation of the Draft Genome Sequence of the Oomycete Lagenidium giganteum ARSEF 373.</title>
        <authorList>
            <person name="Morgan W.R."/>
            <person name="Tartar A."/>
        </authorList>
    </citation>
    <scope>NUCLEOTIDE SEQUENCE</scope>
    <source>
        <strain evidence="2">ARSEF 373</strain>
    </source>
</reference>
<feature type="domain" description="Tc3 transposase DNA binding" evidence="1">
    <location>
        <begin position="3"/>
        <end position="46"/>
    </location>
</feature>
<dbReference type="GO" id="GO:0003677">
    <property type="term" value="F:DNA binding"/>
    <property type="evidence" value="ECO:0007669"/>
    <property type="project" value="InterPro"/>
</dbReference>
<evidence type="ECO:0000259" key="1">
    <source>
        <dbReference type="Pfam" id="PF11427"/>
    </source>
</evidence>
<dbReference type="EMBL" id="DAKRPA010000228">
    <property type="protein sequence ID" value="DAZ94893.1"/>
    <property type="molecule type" value="Genomic_DNA"/>
</dbReference>
<evidence type="ECO:0000313" key="3">
    <source>
        <dbReference type="Proteomes" id="UP001146120"/>
    </source>
</evidence>
<dbReference type="InterPro" id="IPR036397">
    <property type="entry name" value="RNaseH_sf"/>
</dbReference>